<sequence>MSSSYRIELLIDLGDSEEYNDSSYEDRISSSQIETGLREAIQTSYARRPRTSC</sequence>
<proteinExistence type="predicted"/>
<evidence type="ECO:0000313" key="1">
    <source>
        <dbReference type="EMBL" id="KGN45889.1"/>
    </source>
</evidence>
<reference evidence="1 2" key="1">
    <citation type="journal article" date="2009" name="Nat. Genet.">
        <title>The genome of the cucumber, Cucumis sativus L.</title>
        <authorList>
            <person name="Huang S."/>
            <person name="Li R."/>
            <person name="Zhang Z."/>
            <person name="Li L."/>
            <person name="Gu X."/>
            <person name="Fan W."/>
            <person name="Lucas W.J."/>
            <person name="Wang X."/>
            <person name="Xie B."/>
            <person name="Ni P."/>
            <person name="Ren Y."/>
            <person name="Zhu H."/>
            <person name="Li J."/>
            <person name="Lin K."/>
            <person name="Jin W."/>
            <person name="Fei Z."/>
            <person name="Li G."/>
            <person name="Staub J."/>
            <person name="Kilian A."/>
            <person name="van der Vossen E.A."/>
            <person name="Wu Y."/>
            <person name="Guo J."/>
            <person name="He J."/>
            <person name="Jia Z."/>
            <person name="Ren Y."/>
            <person name="Tian G."/>
            <person name="Lu Y."/>
            <person name="Ruan J."/>
            <person name="Qian W."/>
            <person name="Wang M."/>
            <person name="Huang Q."/>
            <person name="Li B."/>
            <person name="Xuan Z."/>
            <person name="Cao J."/>
            <person name="Asan"/>
            <person name="Wu Z."/>
            <person name="Zhang J."/>
            <person name="Cai Q."/>
            <person name="Bai Y."/>
            <person name="Zhao B."/>
            <person name="Han Y."/>
            <person name="Li Y."/>
            <person name="Li X."/>
            <person name="Wang S."/>
            <person name="Shi Q."/>
            <person name="Liu S."/>
            <person name="Cho W.K."/>
            <person name="Kim J.Y."/>
            <person name="Xu Y."/>
            <person name="Heller-Uszynska K."/>
            <person name="Miao H."/>
            <person name="Cheng Z."/>
            <person name="Zhang S."/>
            <person name="Wu J."/>
            <person name="Yang Y."/>
            <person name="Kang H."/>
            <person name="Li M."/>
            <person name="Liang H."/>
            <person name="Ren X."/>
            <person name="Shi Z."/>
            <person name="Wen M."/>
            <person name="Jian M."/>
            <person name="Yang H."/>
            <person name="Zhang G."/>
            <person name="Yang Z."/>
            <person name="Chen R."/>
            <person name="Liu S."/>
            <person name="Li J."/>
            <person name="Ma L."/>
            <person name="Liu H."/>
            <person name="Zhou Y."/>
            <person name="Zhao J."/>
            <person name="Fang X."/>
            <person name="Li G."/>
            <person name="Fang L."/>
            <person name="Li Y."/>
            <person name="Liu D."/>
            <person name="Zheng H."/>
            <person name="Zhang Y."/>
            <person name="Qin N."/>
            <person name="Li Z."/>
            <person name="Yang G."/>
            <person name="Yang S."/>
            <person name="Bolund L."/>
            <person name="Kristiansen K."/>
            <person name="Zheng H."/>
            <person name="Li S."/>
            <person name="Zhang X."/>
            <person name="Yang H."/>
            <person name="Wang J."/>
            <person name="Sun R."/>
            <person name="Zhang B."/>
            <person name="Jiang S."/>
            <person name="Wang J."/>
            <person name="Du Y."/>
            <person name="Li S."/>
        </authorList>
    </citation>
    <scope>NUCLEOTIDE SEQUENCE [LARGE SCALE GENOMIC DNA]</scope>
    <source>
        <strain evidence="2">cv. 9930</strain>
    </source>
</reference>
<reference evidence="1 2" key="4">
    <citation type="journal article" date="2011" name="BMC Genomics">
        <title>RNA-Seq improves annotation of protein-coding genes in the cucumber genome.</title>
        <authorList>
            <person name="Li Z."/>
            <person name="Zhang Z."/>
            <person name="Yan P."/>
            <person name="Huang S."/>
            <person name="Fei Z."/>
            <person name="Lin K."/>
        </authorList>
    </citation>
    <scope>NUCLEOTIDE SEQUENCE [LARGE SCALE GENOMIC DNA]</scope>
    <source>
        <strain evidence="2">cv. 9930</strain>
    </source>
</reference>
<evidence type="ECO:0000313" key="2">
    <source>
        <dbReference type="Proteomes" id="UP000029981"/>
    </source>
</evidence>
<dbReference type="AlphaFoldDB" id="A0A0A0KAM2"/>
<keyword evidence="2" id="KW-1185">Reference proteome</keyword>
<name>A0A0A0KAM2_CUCSA</name>
<protein>
    <submittedName>
        <fullName evidence="1">Uncharacterized protein</fullName>
    </submittedName>
</protein>
<dbReference type="Gramene" id="KGN45889">
    <property type="protein sequence ID" value="KGN45889"/>
    <property type="gene ID" value="Csa_6G017050"/>
</dbReference>
<reference evidence="1 2" key="3">
    <citation type="journal article" date="2010" name="BMC Genomics">
        <title>Transcriptome sequencing and comparative analysis of cucumber flowers with different sex types.</title>
        <authorList>
            <person name="Guo S."/>
            <person name="Zheng Y."/>
            <person name="Joung J.G."/>
            <person name="Liu S."/>
            <person name="Zhang Z."/>
            <person name="Crasta O.R."/>
            <person name="Sobral B.W."/>
            <person name="Xu Y."/>
            <person name="Huang S."/>
            <person name="Fei Z."/>
        </authorList>
    </citation>
    <scope>NUCLEOTIDE SEQUENCE [LARGE SCALE GENOMIC DNA]</scope>
    <source>
        <strain evidence="2">cv. 9930</strain>
    </source>
</reference>
<dbReference type="Proteomes" id="UP000029981">
    <property type="component" value="Chromosome 6"/>
</dbReference>
<gene>
    <name evidence="1" type="ORF">Csa_6G017050</name>
</gene>
<organism evidence="1 2">
    <name type="scientific">Cucumis sativus</name>
    <name type="common">Cucumber</name>
    <dbReference type="NCBI Taxonomy" id="3659"/>
    <lineage>
        <taxon>Eukaryota</taxon>
        <taxon>Viridiplantae</taxon>
        <taxon>Streptophyta</taxon>
        <taxon>Embryophyta</taxon>
        <taxon>Tracheophyta</taxon>
        <taxon>Spermatophyta</taxon>
        <taxon>Magnoliopsida</taxon>
        <taxon>eudicotyledons</taxon>
        <taxon>Gunneridae</taxon>
        <taxon>Pentapetalae</taxon>
        <taxon>rosids</taxon>
        <taxon>fabids</taxon>
        <taxon>Cucurbitales</taxon>
        <taxon>Cucurbitaceae</taxon>
        <taxon>Benincaseae</taxon>
        <taxon>Cucumis</taxon>
    </lineage>
</organism>
<accession>A0A0A0KAM2</accession>
<reference evidence="1 2" key="2">
    <citation type="journal article" date="2009" name="PLoS ONE">
        <title>An integrated genetic and cytogenetic map of the cucumber genome.</title>
        <authorList>
            <person name="Ren Y."/>
            <person name="Zhang Z."/>
            <person name="Liu J."/>
            <person name="Staub J.E."/>
            <person name="Han Y."/>
            <person name="Cheng Z."/>
            <person name="Li X."/>
            <person name="Lu J."/>
            <person name="Miao H."/>
            <person name="Kang H."/>
            <person name="Xie B."/>
            <person name="Gu X."/>
            <person name="Wang X."/>
            <person name="Du Y."/>
            <person name="Jin W."/>
            <person name="Huang S."/>
        </authorList>
    </citation>
    <scope>NUCLEOTIDE SEQUENCE [LARGE SCALE GENOMIC DNA]</scope>
    <source>
        <strain evidence="2">cv. 9930</strain>
    </source>
</reference>
<dbReference type="EMBL" id="CM002927">
    <property type="protein sequence ID" value="KGN45889.1"/>
    <property type="molecule type" value="Genomic_DNA"/>
</dbReference>